<dbReference type="STRING" id="1036612.A0A1L9T0E2"/>
<dbReference type="VEuPathDB" id="FungiDB:ASPSYDRAFT_163894"/>
<proteinExistence type="inferred from homology"/>
<evidence type="ECO:0000256" key="2">
    <source>
        <dbReference type="ARBA" id="ARBA00010139"/>
    </source>
</evidence>
<dbReference type="Pfam" id="PF00743">
    <property type="entry name" value="FMO-like"/>
    <property type="match status" value="1"/>
</dbReference>
<dbReference type="PANTHER" id="PTHR42877">
    <property type="entry name" value="L-ORNITHINE N(5)-MONOOXYGENASE-RELATED"/>
    <property type="match status" value="1"/>
</dbReference>
<reference evidence="8" key="1">
    <citation type="journal article" date="2017" name="Genome Biol.">
        <title>Comparative genomics reveals high biological diversity and specific adaptations in the industrially and medically important fungal genus Aspergillus.</title>
        <authorList>
            <person name="de Vries R.P."/>
            <person name="Riley R."/>
            <person name="Wiebenga A."/>
            <person name="Aguilar-Osorio G."/>
            <person name="Amillis S."/>
            <person name="Uchima C.A."/>
            <person name="Anderluh G."/>
            <person name="Asadollahi M."/>
            <person name="Askin M."/>
            <person name="Barry K."/>
            <person name="Battaglia E."/>
            <person name="Bayram O."/>
            <person name="Benocci T."/>
            <person name="Braus-Stromeyer S.A."/>
            <person name="Caldana C."/>
            <person name="Canovas D."/>
            <person name="Cerqueira G.C."/>
            <person name="Chen F."/>
            <person name="Chen W."/>
            <person name="Choi C."/>
            <person name="Clum A."/>
            <person name="Dos Santos R.A."/>
            <person name="Damasio A.R."/>
            <person name="Diallinas G."/>
            <person name="Emri T."/>
            <person name="Fekete E."/>
            <person name="Flipphi M."/>
            <person name="Freyberg S."/>
            <person name="Gallo A."/>
            <person name="Gournas C."/>
            <person name="Habgood R."/>
            <person name="Hainaut M."/>
            <person name="Harispe M.L."/>
            <person name="Henrissat B."/>
            <person name="Hilden K.S."/>
            <person name="Hope R."/>
            <person name="Hossain A."/>
            <person name="Karabika E."/>
            <person name="Karaffa L."/>
            <person name="Karanyi Z."/>
            <person name="Krasevec N."/>
            <person name="Kuo A."/>
            <person name="Kusch H."/>
            <person name="LaButti K."/>
            <person name="Lagendijk E.L."/>
            <person name="Lapidus A."/>
            <person name="Levasseur A."/>
            <person name="Lindquist E."/>
            <person name="Lipzen A."/>
            <person name="Logrieco A.F."/>
            <person name="MacCabe A."/>
            <person name="Maekelae M.R."/>
            <person name="Malavazi I."/>
            <person name="Melin P."/>
            <person name="Meyer V."/>
            <person name="Mielnichuk N."/>
            <person name="Miskei M."/>
            <person name="Molnar A.P."/>
            <person name="Mule G."/>
            <person name="Ngan C.Y."/>
            <person name="Orejas M."/>
            <person name="Orosz E."/>
            <person name="Ouedraogo J.P."/>
            <person name="Overkamp K.M."/>
            <person name="Park H.-S."/>
            <person name="Perrone G."/>
            <person name="Piumi F."/>
            <person name="Punt P.J."/>
            <person name="Ram A.F."/>
            <person name="Ramon A."/>
            <person name="Rauscher S."/>
            <person name="Record E."/>
            <person name="Riano-Pachon D.M."/>
            <person name="Robert V."/>
            <person name="Roehrig J."/>
            <person name="Ruller R."/>
            <person name="Salamov A."/>
            <person name="Salih N.S."/>
            <person name="Samson R.A."/>
            <person name="Sandor E."/>
            <person name="Sanguinetti M."/>
            <person name="Schuetze T."/>
            <person name="Sepcic K."/>
            <person name="Shelest E."/>
            <person name="Sherlock G."/>
            <person name="Sophianopoulou V."/>
            <person name="Squina F.M."/>
            <person name="Sun H."/>
            <person name="Susca A."/>
            <person name="Todd R.B."/>
            <person name="Tsang A."/>
            <person name="Unkles S.E."/>
            <person name="van de Wiele N."/>
            <person name="van Rossen-Uffink D."/>
            <person name="Oliveira J.V."/>
            <person name="Vesth T.C."/>
            <person name="Visser J."/>
            <person name="Yu J.-H."/>
            <person name="Zhou M."/>
            <person name="Andersen M.R."/>
            <person name="Archer D.B."/>
            <person name="Baker S.E."/>
            <person name="Benoit I."/>
            <person name="Brakhage A.A."/>
            <person name="Braus G.H."/>
            <person name="Fischer R."/>
            <person name="Frisvad J.C."/>
            <person name="Goldman G.H."/>
            <person name="Houbraken J."/>
            <person name="Oakley B."/>
            <person name="Pocsi I."/>
            <person name="Scazzocchio C."/>
            <person name="Seiboth B."/>
            <person name="vanKuyk P.A."/>
            <person name="Wortman J."/>
            <person name="Dyer P.S."/>
            <person name="Grigoriev I.V."/>
        </authorList>
    </citation>
    <scope>NUCLEOTIDE SEQUENCE [LARGE SCALE GENOMIC DNA]</scope>
    <source>
        <strain evidence="8">CBS 593.65</strain>
    </source>
</reference>
<evidence type="ECO:0000256" key="4">
    <source>
        <dbReference type="ARBA" id="ARBA00022827"/>
    </source>
</evidence>
<dbReference type="InterPro" id="IPR036188">
    <property type="entry name" value="FAD/NAD-bd_sf"/>
</dbReference>
<name>A0A1L9T0E2_9EURO</name>
<keyword evidence="6" id="KW-1133">Transmembrane helix</keyword>
<gene>
    <name evidence="7" type="ORF">ASPSYDRAFT_163894</name>
</gene>
<dbReference type="InterPro" id="IPR051209">
    <property type="entry name" value="FAD-bind_Monooxygenase_sf"/>
</dbReference>
<dbReference type="AlphaFoldDB" id="A0A1L9T0E2"/>
<accession>A0A1L9T0E2</accession>
<feature type="transmembrane region" description="Helical" evidence="6">
    <location>
        <begin position="21"/>
        <end position="40"/>
    </location>
</feature>
<evidence type="ECO:0008006" key="9">
    <source>
        <dbReference type="Google" id="ProtNLM"/>
    </source>
</evidence>
<dbReference type="PANTHER" id="PTHR42877:SF7">
    <property type="entry name" value="FLAVIN-BINDING MONOOXYGENASE-RELATED"/>
    <property type="match status" value="1"/>
</dbReference>
<dbReference type="SUPFAM" id="SSF51905">
    <property type="entry name" value="FAD/NAD(P)-binding domain"/>
    <property type="match status" value="2"/>
</dbReference>
<keyword evidence="4" id="KW-0274">FAD</keyword>
<keyword evidence="5" id="KW-0560">Oxidoreductase</keyword>
<dbReference type="Proteomes" id="UP000184356">
    <property type="component" value="Unassembled WGS sequence"/>
</dbReference>
<evidence type="ECO:0000256" key="5">
    <source>
        <dbReference type="ARBA" id="ARBA00023002"/>
    </source>
</evidence>
<keyword evidence="6" id="KW-0812">Transmembrane</keyword>
<evidence type="ECO:0000313" key="7">
    <source>
        <dbReference type="EMBL" id="OJJ52888.1"/>
    </source>
</evidence>
<evidence type="ECO:0000256" key="3">
    <source>
        <dbReference type="ARBA" id="ARBA00022630"/>
    </source>
</evidence>
<evidence type="ECO:0000256" key="1">
    <source>
        <dbReference type="ARBA" id="ARBA00001974"/>
    </source>
</evidence>
<dbReference type="EMBL" id="KV878599">
    <property type="protein sequence ID" value="OJJ52888.1"/>
    <property type="molecule type" value="Genomic_DNA"/>
</dbReference>
<comment type="cofactor">
    <cofactor evidence="1">
        <name>FAD</name>
        <dbReference type="ChEBI" id="CHEBI:57692"/>
    </cofactor>
</comment>
<dbReference type="GeneID" id="63759281"/>
<dbReference type="RefSeq" id="XP_040696694.1">
    <property type="nucleotide sequence ID" value="XM_040843208.1"/>
</dbReference>
<comment type="similarity">
    <text evidence="2">Belongs to the FAD-binding monooxygenase family.</text>
</comment>
<dbReference type="GO" id="GO:0004499">
    <property type="term" value="F:N,N-dimethylaniline monooxygenase activity"/>
    <property type="evidence" value="ECO:0007669"/>
    <property type="project" value="InterPro"/>
</dbReference>
<keyword evidence="3" id="KW-0285">Flavoprotein</keyword>
<protein>
    <recommendedName>
        <fullName evidence="9">FAD/NAD(P)-binding domain-containing protein</fullName>
    </recommendedName>
</protein>
<dbReference type="GO" id="GO:0050661">
    <property type="term" value="F:NADP binding"/>
    <property type="evidence" value="ECO:0007669"/>
    <property type="project" value="InterPro"/>
</dbReference>
<dbReference type="OrthoDB" id="74360at2759"/>
<dbReference type="Gene3D" id="3.50.50.60">
    <property type="entry name" value="FAD/NAD(P)-binding domain"/>
    <property type="match status" value="2"/>
</dbReference>
<keyword evidence="6" id="KW-0472">Membrane</keyword>
<dbReference type="GO" id="GO:0050660">
    <property type="term" value="F:flavin adenine dinucleotide binding"/>
    <property type="evidence" value="ECO:0007669"/>
    <property type="project" value="InterPro"/>
</dbReference>
<sequence length="576" mass="66221">MGTTSPSAYEIREEPIHTRRPLRVICLGAGYSGILMGIIWNQRMQNRNAELVIYERNNDIGGTWLENRYPGCQCDIPAHNYAYSFEPNPEWPNYYATSRQIYDYLKKTVAKYEVDKYIQYQHSVQDARWDDNEGKWTVTVKTGDRIFKDKCDVFINAGGVLNNWKWPDIEGFDKFKGKFIHSAAWDESYDFSGKRVAVIGNGSSAIQIIPKLAQTASQLTSFIRSHAWISPAPGINEPTANDPDMDERYNYAPHVINEFKSDLRSCQEHCRNLMDRRITNFRRTHTASAEQKAARDMFANNMKKRLGDSPKGRALYDMLIPEFPVGCRRQTPGPGYLEALLQENVETRFDDVAYFTEDGIYTKSGDHLHFDVIVCATGFDTTFKPRFPVVGRNGVDLAEKWTNDEPMAYFGITVPDMPNYFMFIGPSSPISNGSLVQGIQMMGVYIWKCIDKIQSECIKSLTIQEAATRDYYTHIQKFLERTVWVGGCRSWYKRGTVDGPVIAIYGGTSFHYIEALRNPRWEDYHIDLVPMKQPNRFSYLGNGFTIRETNNGSVADTQTLNFDEYWRLLVLPELYD</sequence>
<dbReference type="InterPro" id="IPR020946">
    <property type="entry name" value="Flavin_mOase-like"/>
</dbReference>
<organism evidence="7 8">
    <name type="scientific">Aspergillus sydowii CBS 593.65</name>
    <dbReference type="NCBI Taxonomy" id="1036612"/>
    <lineage>
        <taxon>Eukaryota</taxon>
        <taxon>Fungi</taxon>
        <taxon>Dikarya</taxon>
        <taxon>Ascomycota</taxon>
        <taxon>Pezizomycotina</taxon>
        <taxon>Eurotiomycetes</taxon>
        <taxon>Eurotiomycetidae</taxon>
        <taxon>Eurotiales</taxon>
        <taxon>Aspergillaceae</taxon>
        <taxon>Aspergillus</taxon>
        <taxon>Aspergillus subgen. Nidulantes</taxon>
    </lineage>
</organism>
<keyword evidence="8" id="KW-1185">Reference proteome</keyword>
<evidence type="ECO:0000256" key="6">
    <source>
        <dbReference type="SAM" id="Phobius"/>
    </source>
</evidence>
<evidence type="ECO:0000313" key="8">
    <source>
        <dbReference type="Proteomes" id="UP000184356"/>
    </source>
</evidence>